<dbReference type="Gene3D" id="3.90.1200.10">
    <property type="match status" value="1"/>
</dbReference>
<gene>
    <name evidence="2" type="ORF">FHL15_007884</name>
</gene>
<dbReference type="InterPro" id="IPR051678">
    <property type="entry name" value="AGP_Transferase"/>
</dbReference>
<dbReference type="InterPro" id="IPR011009">
    <property type="entry name" value="Kinase-like_dom_sf"/>
</dbReference>
<evidence type="ECO:0000313" key="3">
    <source>
        <dbReference type="Proteomes" id="UP000319160"/>
    </source>
</evidence>
<name>A0A553HTJ3_9PEZI</name>
<dbReference type="PANTHER" id="PTHR21310">
    <property type="entry name" value="AMINOGLYCOSIDE PHOSPHOTRANSFERASE-RELATED-RELATED"/>
    <property type="match status" value="1"/>
</dbReference>
<dbReference type="EMBL" id="VFLP01000047">
    <property type="protein sequence ID" value="TRX91279.1"/>
    <property type="molecule type" value="Genomic_DNA"/>
</dbReference>
<protein>
    <recommendedName>
        <fullName evidence="1">Aminoglycoside phosphotransferase domain-containing protein</fullName>
    </recommendedName>
</protein>
<dbReference type="Proteomes" id="UP000319160">
    <property type="component" value="Unassembled WGS sequence"/>
</dbReference>
<dbReference type="OrthoDB" id="5404599at2759"/>
<dbReference type="PANTHER" id="PTHR21310:SF58">
    <property type="entry name" value="AMINOGLYCOSIDE PHOSPHOTRANSFERASE DOMAIN-CONTAINING PROTEIN"/>
    <property type="match status" value="1"/>
</dbReference>
<dbReference type="SUPFAM" id="SSF56112">
    <property type="entry name" value="Protein kinase-like (PK-like)"/>
    <property type="match status" value="1"/>
</dbReference>
<evidence type="ECO:0000313" key="2">
    <source>
        <dbReference type="EMBL" id="TRX91279.1"/>
    </source>
</evidence>
<sequence length="306" mass="34358">MSSISNSLRQINENSWLVAESLLLCHKPVPDSGLASWSDGNGGFFVLSDASTFPSETQPLSNTGKIWKVYDAGGASAVWRVGEAFIKLKETISSDATKEHTTLEYLRARQPLNFRIPDVYYHRDLGNRYLIVTGGLAGRTLNETWNEMEETARQECVSRIAKICMELATWEGELIGGVDGKQLTDLYLLKSSAKIDFNPDQLLKNCEEIGMDCSSLVFYHCDLGPGNILLDEDDDGVSIGIIDWETAGYVPKEWIRTKFRCSSGLDLSERAVESAPRSDWRRRVSQELEGLGFSDVVERWLTWHFT</sequence>
<reference evidence="3" key="1">
    <citation type="submission" date="2019-06" db="EMBL/GenBank/DDBJ databases">
        <title>Draft genome sequence of the griseofulvin-producing fungus Xylaria cubensis strain G536.</title>
        <authorList>
            <person name="Mead M.E."/>
            <person name="Raja H.A."/>
            <person name="Steenwyk J.L."/>
            <person name="Knowles S.L."/>
            <person name="Oberlies N.H."/>
            <person name="Rokas A."/>
        </authorList>
    </citation>
    <scope>NUCLEOTIDE SEQUENCE [LARGE SCALE GENOMIC DNA]</scope>
    <source>
        <strain evidence="3">G536</strain>
    </source>
</reference>
<comment type="caution">
    <text evidence="2">The sequence shown here is derived from an EMBL/GenBank/DDBJ whole genome shotgun (WGS) entry which is preliminary data.</text>
</comment>
<dbReference type="Pfam" id="PF01636">
    <property type="entry name" value="APH"/>
    <property type="match status" value="1"/>
</dbReference>
<organism evidence="2 3">
    <name type="scientific">Xylaria flabelliformis</name>
    <dbReference type="NCBI Taxonomy" id="2512241"/>
    <lineage>
        <taxon>Eukaryota</taxon>
        <taxon>Fungi</taxon>
        <taxon>Dikarya</taxon>
        <taxon>Ascomycota</taxon>
        <taxon>Pezizomycotina</taxon>
        <taxon>Sordariomycetes</taxon>
        <taxon>Xylariomycetidae</taxon>
        <taxon>Xylariales</taxon>
        <taxon>Xylariaceae</taxon>
        <taxon>Xylaria</taxon>
    </lineage>
</organism>
<feature type="domain" description="Aminoglycoside phosphotransferase" evidence="1">
    <location>
        <begin position="73"/>
        <end position="249"/>
    </location>
</feature>
<evidence type="ECO:0000259" key="1">
    <source>
        <dbReference type="Pfam" id="PF01636"/>
    </source>
</evidence>
<proteinExistence type="predicted"/>
<dbReference type="InterPro" id="IPR002575">
    <property type="entry name" value="Aminoglycoside_PTrfase"/>
</dbReference>
<keyword evidence="3" id="KW-1185">Reference proteome</keyword>
<dbReference type="AlphaFoldDB" id="A0A553HTJ3"/>
<accession>A0A553HTJ3</accession>